<dbReference type="PANTHER" id="PTHR43046:SF14">
    <property type="entry name" value="MUTT_NUDIX FAMILY PROTEIN"/>
    <property type="match status" value="1"/>
</dbReference>
<organism evidence="4 5">
    <name type="scientific">Streptomyces mauvecolor</name>
    <dbReference type="NCBI Taxonomy" id="58345"/>
    <lineage>
        <taxon>Bacteria</taxon>
        <taxon>Bacillati</taxon>
        <taxon>Actinomycetota</taxon>
        <taxon>Actinomycetes</taxon>
        <taxon>Kitasatosporales</taxon>
        <taxon>Streptomycetaceae</taxon>
        <taxon>Streptomyces</taxon>
    </lineage>
</organism>
<feature type="domain" description="Nudix hydrolase" evidence="3">
    <location>
        <begin position="13"/>
        <end position="143"/>
    </location>
</feature>
<accession>A0ABV9UU53</accession>
<proteinExistence type="predicted"/>
<evidence type="ECO:0000256" key="2">
    <source>
        <dbReference type="ARBA" id="ARBA00022801"/>
    </source>
</evidence>
<evidence type="ECO:0000256" key="1">
    <source>
        <dbReference type="ARBA" id="ARBA00001946"/>
    </source>
</evidence>
<dbReference type="InterPro" id="IPR020084">
    <property type="entry name" value="NUDIX_hydrolase_CS"/>
</dbReference>
<gene>
    <name evidence="4" type="ORF">ACFPFX_30915</name>
</gene>
<comment type="cofactor">
    <cofactor evidence="1">
        <name>Mg(2+)</name>
        <dbReference type="ChEBI" id="CHEBI:18420"/>
    </cofactor>
</comment>
<protein>
    <submittedName>
        <fullName evidence="4">NUDIX domain-containing protein</fullName>
    </submittedName>
</protein>
<dbReference type="PROSITE" id="PS00893">
    <property type="entry name" value="NUDIX_BOX"/>
    <property type="match status" value="1"/>
</dbReference>
<keyword evidence="5" id="KW-1185">Reference proteome</keyword>
<sequence length="154" mass="17233">MHFDTTASRRPSTPGRGAVAIITNSRGELLLHLRDDIDGIAWPGYWSLLGGGCDPDEHEIDAICRELDEEAGLGEEIDSLLPVCEIRDQHGSGQLITFFSAHWDGDETQLPLAEGVKLQFFAPEFLDALKIPFFIRDGINRYLTKLPPKRHLPR</sequence>
<dbReference type="InterPro" id="IPR015797">
    <property type="entry name" value="NUDIX_hydrolase-like_dom_sf"/>
</dbReference>
<dbReference type="EMBL" id="JBHSIZ010000039">
    <property type="protein sequence ID" value="MFC4960717.1"/>
    <property type="molecule type" value="Genomic_DNA"/>
</dbReference>
<dbReference type="RefSeq" id="WP_344380623.1">
    <property type="nucleotide sequence ID" value="NZ_BAAASQ010000050.1"/>
</dbReference>
<keyword evidence="2" id="KW-0378">Hydrolase</keyword>
<reference evidence="5" key="1">
    <citation type="journal article" date="2019" name="Int. J. Syst. Evol. Microbiol.">
        <title>The Global Catalogue of Microorganisms (GCM) 10K type strain sequencing project: providing services to taxonomists for standard genome sequencing and annotation.</title>
        <authorList>
            <consortium name="The Broad Institute Genomics Platform"/>
            <consortium name="The Broad Institute Genome Sequencing Center for Infectious Disease"/>
            <person name="Wu L."/>
            <person name="Ma J."/>
        </authorList>
    </citation>
    <scope>NUCLEOTIDE SEQUENCE [LARGE SCALE GENOMIC DNA]</scope>
    <source>
        <strain evidence="5">CCM 7224</strain>
    </source>
</reference>
<name>A0ABV9UU53_9ACTN</name>
<evidence type="ECO:0000313" key="4">
    <source>
        <dbReference type="EMBL" id="MFC4960717.1"/>
    </source>
</evidence>
<dbReference type="Proteomes" id="UP001595834">
    <property type="component" value="Unassembled WGS sequence"/>
</dbReference>
<dbReference type="Gene3D" id="3.90.79.10">
    <property type="entry name" value="Nucleoside Triphosphate Pyrophosphohydrolase"/>
    <property type="match status" value="1"/>
</dbReference>
<evidence type="ECO:0000259" key="3">
    <source>
        <dbReference type="PROSITE" id="PS51462"/>
    </source>
</evidence>
<comment type="caution">
    <text evidence="4">The sequence shown here is derived from an EMBL/GenBank/DDBJ whole genome shotgun (WGS) entry which is preliminary data.</text>
</comment>
<dbReference type="Pfam" id="PF00293">
    <property type="entry name" value="NUDIX"/>
    <property type="match status" value="1"/>
</dbReference>
<dbReference type="PROSITE" id="PS51462">
    <property type="entry name" value="NUDIX"/>
    <property type="match status" value="1"/>
</dbReference>
<dbReference type="PANTHER" id="PTHR43046">
    <property type="entry name" value="GDP-MANNOSE MANNOSYL HYDROLASE"/>
    <property type="match status" value="1"/>
</dbReference>
<dbReference type="InterPro" id="IPR000086">
    <property type="entry name" value="NUDIX_hydrolase_dom"/>
</dbReference>
<evidence type="ECO:0000313" key="5">
    <source>
        <dbReference type="Proteomes" id="UP001595834"/>
    </source>
</evidence>
<dbReference type="SUPFAM" id="SSF55811">
    <property type="entry name" value="Nudix"/>
    <property type="match status" value="1"/>
</dbReference>